<keyword evidence="2" id="KW-1185">Reference proteome</keyword>
<name>A0ACB5RFQ4_9CLOT</name>
<reference evidence="1" key="1">
    <citation type="journal article" date="2025" name="Int. J. Syst. Evol. Microbiol.">
        <title>Inconstantimicrobium mannanitabidum sp. nov., a novel member of the family Clostridiaceae isolated from anoxic soil under the treatment of reductive soil disinfestation.</title>
        <authorList>
            <person name="Ueki A."/>
            <person name="Tonouchi A."/>
            <person name="Honma S."/>
            <person name="Kaku N."/>
            <person name="Ueki K."/>
        </authorList>
    </citation>
    <scope>NUCLEOTIDE SEQUENCE</scope>
    <source>
        <strain evidence="1">TW13</strain>
    </source>
</reference>
<dbReference type="Proteomes" id="UP001058074">
    <property type="component" value="Unassembled WGS sequence"/>
</dbReference>
<accession>A0ACB5RFQ4</accession>
<evidence type="ECO:0000313" key="2">
    <source>
        <dbReference type="Proteomes" id="UP001058074"/>
    </source>
</evidence>
<gene>
    <name evidence="1" type="ORF">rsdtw13_31670</name>
</gene>
<evidence type="ECO:0000313" key="1">
    <source>
        <dbReference type="EMBL" id="GKX67909.1"/>
    </source>
</evidence>
<dbReference type="EMBL" id="BROD01000001">
    <property type="protein sequence ID" value="GKX67909.1"/>
    <property type="molecule type" value="Genomic_DNA"/>
</dbReference>
<organism evidence="1 2">
    <name type="scientific">Inconstantimicrobium mannanitabidum</name>
    <dbReference type="NCBI Taxonomy" id="1604901"/>
    <lineage>
        <taxon>Bacteria</taxon>
        <taxon>Bacillati</taxon>
        <taxon>Bacillota</taxon>
        <taxon>Clostridia</taxon>
        <taxon>Eubacteriales</taxon>
        <taxon>Clostridiaceae</taxon>
        <taxon>Inconstantimicrobium</taxon>
    </lineage>
</organism>
<sequence>MVKALILYYLSVKETHGYEIQRFVEFVGIDKWAKVKSGSIYYALASLEKDGFIDTVREERTGARVRKIYGINKKGEQELVKLTKEELLKPIWPVESEKFESWTFINKLPKEEVIELVNKHIEELKAQVTWWKQGKEVKVLDNSTKLDILTFDISITNLENQIKWHEALLEELDKCMIISGGQENLIKSIAFEEIDDKRTCSMNREFQKNLDIMKKRMKDNPDQIDDLVNQIVNLLKNQNDN</sequence>
<proteinExistence type="predicted"/>
<comment type="caution">
    <text evidence="1">The sequence shown here is derived from an EMBL/GenBank/DDBJ whole genome shotgun (WGS) entry which is preliminary data.</text>
</comment>
<protein>
    <submittedName>
        <fullName evidence="1">PadR family transcriptional regulator</fullName>
    </submittedName>
</protein>